<name>A0A142G279_AGGAC</name>
<dbReference type="RefSeq" id="WP_005537883.1">
    <property type="nucleotide sequence ID" value="NZ_CP012959.1"/>
</dbReference>
<dbReference type="EMBL" id="CP012959">
    <property type="protein sequence ID" value="AMQ94759.1"/>
    <property type="molecule type" value="Genomic_DNA"/>
</dbReference>
<evidence type="ECO:0000313" key="4">
    <source>
        <dbReference type="Proteomes" id="UP000072236"/>
    </source>
</evidence>
<evidence type="ECO:0000313" key="6">
    <source>
        <dbReference type="Proteomes" id="UP000323012"/>
    </source>
</evidence>
<proteinExistence type="predicted"/>
<accession>A0A142G279</accession>
<gene>
    <name evidence="1" type="ORF">ACT75_09660</name>
    <name evidence="2" type="ORF">CQR80_08785</name>
    <name evidence="3" type="ORF">FXB79_07690</name>
</gene>
<dbReference type="Proteomes" id="UP000226080">
    <property type="component" value="Unassembled WGS sequence"/>
</dbReference>
<dbReference type="eggNOG" id="COG3501">
    <property type="taxonomic scope" value="Bacteria"/>
</dbReference>
<dbReference type="KEGG" id="aact:ACT75_09660"/>
<evidence type="ECO:0000313" key="3">
    <source>
        <dbReference type="EMBL" id="TYA38687.1"/>
    </source>
</evidence>
<keyword evidence="5" id="KW-1185">Reference proteome</keyword>
<dbReference type="Proteomes" id="UP000072236">
    <property type="component" value="Chromosome"/>
</dbReference>
<protein>
    <submittedName>
        <fullName evidence="3">Type VI secretion protein VgrG</fullName>
    </submittedName>
</protein>
<dbReference type="Proteomes" id="UP000323012">
    <property type="component" value="Unassembled WGS sequence"/>
</dbReference>
<dbReference type="EMBL" id="PCGW01000017">
    <property type="protein sequence ID" value="PHO20129.1"/>
    <property type="molecule type" value="Genomic_DNA"/>
</dbReference>
<sequence>MIVQEETVAQDGNLTVNRDQTRNIGSNRVTKIEKDDVLNMGNNHQINLHTGTIVNVGNDEVV</sequence>
<evidence type="ECO:0000313" key="1">
    <source>
        <dbReference type="EMBL" id="AMQ94759.1"/>
    </source>
</evidence>
<evidence type="ECO:0000313" key="2">
    <source>
        <dbReference type="EMBL" id="PHO20129.1"/>
    </source>
</evidence>
<reference evidence="1 4" key="1">
    <citation type="submission" date="2015-10" db="EMBL/GenBank/DDBJ databases">
        <title>Tn-seq of a polymicrobial infection.</title>
        <authorList>
            <person name="Stacy A."/>
            <person name="Rumbaugh K.P."/>
            <person name="Whiteley M."/>
        </authorList>
    </citation>
    <scope>NUCLEOTIDE SEQUENCE [LARGE SCALE GENOMIC DNA]</scope>
    <source>
        <strain evidence="1 4">624</strain>
    </source>
</reference>
<reference evidence="2 5" key="2">
    <citation type="submission" date="2017-10" db="EMBL/GenBank/DDBJ databases">
        <title>Draft genome sequences of Aggregatibacter actinomycetemcomitans strains 310a and 310b.</title>
        <authorList>
            <person name="May A.C."/>
            <person name="Ohta H."/>
            <person name="Maeda H."/>
            <person name="Kokeguchi S."/>
            <person name="Cugini C."/>
        </authorList>
    </citation>
    <scope>NUCLEOTIDE SEQUENCE [LARGE SCALE GENOMIC DNA]</scope>
    <source>
        <strain evidence="2 5">310b</strain>
    </source>
</reference>
<dbReference type="EMBL" id="VSED01000019">
    <property type="protein sequence ID" value="TYA38687.1"/>
    <property type="molecule type" value="Genomic_DNA"/>
</dbReference>
<reference evidence="3 6" key="3">
    <citation type="submission" date="2019-08" db="EMBL/GenBank/DDBJ databases">
        <title>Whole genome sequencing of Aggregatibacter actinomycetemcomitans cultured from blood stream infections in Denmark reveals a novel phylogenetic lineage expressing serotype a membrane O polysaccharide.</title>
        <authorList>
            <person name="Nedergaard S."/>
            <person name="Kobel C.M."/>
            <person name="Nielsen M.B."/>
            <person name="Moeller R.T."/>
            <person name="Jensen A.B."/>
            <person name="Noerskov-Lauritsen N."/>
        </authorList>
    </citation>
    <scope>NUCLEOTIDE SEQUENCE [LARGE SCALE GENOMIC DNA]</scope>
    <source>
        <strain evidence="3 6">PN_563</strain>
    </source>
</reference>
<dbReference type="AlphaFoldDB" id="A0A142G279"/>
<dbReference type="OrthoDB" id="6710627at2"/>
<evidence type="ECO:0000313" key="5">
    <source>
        <dbReference type="Proteomes" id="UP000226080"/>
    </source>
</evidence>
<organism evidence="3 6">
    <name type="scientific">Aggregatibacter actinomycetemcomitans</name>
    <name type="common">Actinobacillus actinomycetemcomitans</name>
    <name type="synonym">Haemophilus actinomycetemcomitans</name>
    <dbReference type="NCBI Taxonomy" id="714"/>
    <lineage>
        <taxon>Bacteria</taxon>
        <taxon>Pseudomonadati</taxon>
        <taxon>Pseudomonadota</taxon>
        <taxon>Gammaproteobacteria</taxon>
        <taxon>Pasteurellales</taxon>
        <taxon>Pasteurellaceae</taxon>
        <taxon>Aggregatibacter</taxon>
    </lineage>
</organism>